<name>A0A7L7KRU6_9MOLU</name>
<feature type="domain" description="PDZ" evidence="12">
    <location>
        <begin position="256"/>
        <end position="322"/>
    </location>
</feature>
<comment type="cofactor">
    <cofactor evidence="1">
        <name>Zn(2+)</name>
        <dbReference type="ChEBI" id="CHEBI:29105"/>
    </cofactor>
</comment>
<evidence type="ECO:0000256" key="6">
    <source>
        <dbReference type="ARBA" id="ARBA00022801"/>
    </source>
</evidence>
<protein>
    <submittedName>
        <fullName evidence="13">RIP metalloprotease RseP</fullName>
    </submittedName>
</protein>
<keyword evidence="7" id="KW-0862">Zinc</keyword>
<comment type="similarity">
    <text evidence="3">Belongs to the peptidase M50B family.</text>
</comment>
<evidence type="ECO:0000256" key="4">
    <source>
        <dbReference type="ARBA" id="ARBA00022670"/>
    </source>
</evidence>
<evidence type="ECO:0000256" key="5">
    <source>
        <dbReference type="ARBA" id="ARBA00022692"/>
    </source>
</evidence>
<dbReference type="SMART" id="SM00228">
    <property type="entry name" value="PDZ"/>
    <property type="match status" value="1"/>
</dbReference>
<dbReference type="InterPro" id="IPR004387">
    <property type="entry name" value="Pept_M50_Zn"/>
</dbReference>
<dbReference type="Proteomes" id="UP000514720">
    <property type="component" value="Chromosome"/>
</dbReference>
<dbReference type="GO" id="GO:0016020">
    <property type="term" value="C:membrane"/>
    <property type="evidence" value="ECO:0007669"/>
    <property type="project" value="UniProtKB-SubCell"/>
</dbReference>
<keyword evidence="10 11" id="KW-0472">Membrane</keyword>
<dbReference type="GO" id="GO:0004222">
    <property type="term" value="F:metalloendopeptidase activity"/>
    <property type="evidence" value="ECO:0007669"/>
    <property type="project" value="InterPro"/>
</dbReference>
<keyword evidence="8 11" id="KW-1133">Transmembrane helix</keyword>
<dbReference type="InterPro" id="IPR001478">
    <property type="entry name" value="PDZ"/>
</dbReference>
<accession>A0A7L7KRU6</accession>
<dbReference type="PANTHER" id="PTHR42837">
    <property type="entry name" value="REGULATOR OF SIGMA-E PROTEASE RSEP"/>
    <property type="match status" value="1"/>
</dbReference>
<dbReference type="GO" id="GO:0006508">
    <property type="term" value="P:proteolysis"/>
    <property type="evidence" value="ECO:0007669"/>
    <property type="project" value="UniProtKB-KW"/>
</dbReference>
<evidence type="ECO:0000256" key="1">
    <source>
        <dbReference type="ARBA" id="ARBA00001947"/>
    </source>
</evidence>
<keyword evidence="5 11" id="KW-0812">Transmembrane</keyword>
<sequence length="518" mass="56756">MILSIVVFLVSLSLVIILHELGHFVMARRAGILCHEFALGMGPVLWQTKKGETVYSIRAIPIGGFVMMAGEEVDEEFVKVGQRVRLAFDDTGKVSKIHLLVDQENLEQYELVTVEKVDLKGNDMAPLYLNEYEVNRDAFLVMKNRELQIAPHERGFGGKTKAQRFWAIFGGPLMNFLLAIVVFFIVNLIVGFPNTDSAEIGIIGDNYPADGIFEIGDDIISVEGVAVDSWNKMSDVLNDSMSDRDLEFVVNRDGSVMTLHVTPTLYFYSVGFRSGEDSGDSLVIGEVAEDTKAESAGFEQGDTIVSIDGIAMTTWDDVINAITTIGNLPYEEGRQVTFVVDRNGTQETLTIIEPYSAAFLETQGIDIVESRIGISPVYEFSLLKSIPTSLQDVGRSSMIIFTTIGLLFDSDDAGAGIGVDSLAGPLGIYEITSAALSQGFISLLSWIGLLSVNLGIVNLLPIPALDGGRLVFLGYEAVTGRKPNTKVENTLHYVMYIALMGLFVFITFNDLLRLLNLK</sequence>
<feature type="transmembrane region" description="Helical" evidence="11">
    <location>
        <begin position="493"/>
        <end position="512"/>
    </location>
</feature>
<dbReference type="NCBIfam" id="TIGR00054">
    <property type="entry name" value="RIP metalloprotease RseP"/>
    <property type="match status" value="1"/>
</dbReference>
<proteinExistence type="inferred from homology"/>
<evidence type="ECO:0000313" key="14">
    <source>
        <dbReference type="Proteomes" id="UP000514720"/>
    </source>
</evidence>
<keyword evidence="6" id="KW-0378">Hydrolase</keyword>
<feature type="transmembrane region" description="Helical" evidence="11">
    <location>
        <begin position="440"/>
        <end position="460"/>
    </location>
</feature>
<reference evidence="13 14" key="1">
    <citation type="submission" date="2020-02" db="EMBL/GenBank/DDBJ databases">
        <authorList>
            <person name="Zheng R.K."/>
            <person name="Sun C.M."/>
        </authorList>
    </citation>
    <scope>NUCLEOTIDE SEQUENCE [LARGE SCALE GENOMIC DNA]</scope>
    <source>
        <strain evidence="14">zrk13</strain>
    </source>
</reference>
<dbReference type="Gene3D" id="2.30.42.10">
    <property type="match status" value="2"/>
</dbReference>
<dbReference type="RefSeq" id="WP_258877247.1">
    <property type="nucleotide sequence ID" value="NZ_CP048914.1"/>
</dbReference>
<keyword evidence="4 13" id="KW-0645">Protease</keyword>
<comment type="subcellular location">
    <subcellularLocation>
        <location evidence="2">Membrane</location>
        <topology evidence="2">Multi-pass membrane protein</topology>
    </subcellularLocation>
</comment>
<dbReference type="KEGG" id="xcl:G4Z02_06685"/>
<dbReference type="SUPFAM" id="SSF50156">
    <property type="entry name" value="PDZ domain-like"/>
    <property type="match status" value="2"/>
</dbReference>
<evidence type="ECO:0000256" key="9">
    <source>
        <dbReference type="ARBA" id="ARBA00023049"/>
    </source>
</evidence>
<dbReference type="Pfam" id="PF02163">
    <property type="entry name" value="Peptidase_M50"/>
    <property type="match status" value="1"/>
</dbReference>
<dbReference type="CDD" id="cd23081">
    <property type="entry name" value="cpPDZ_EcRseP-like"/>
    <property type="match status" value="1"/>
</dbReference>
<dbReference type="EMBL" id="CP048914">
    <property type="protein sequence ID" value="QMS85453.1"/>
    <property type="molecule type" value="Genomic_DNA"/>
</dbReference>
<dbReference type="AlphaFoldDB" id="A0A7L7KRU6"/>
<evidence type="ECO:0000313" key="13">
    <source>
        <dbReference type="EMBL" id="QMS85453.1"/>
    </source>
</evidence>
<feature type="transmembrane region" description="Helical" evidence="11">
    <location>
        <begin position="165"/>
        <end position="190"/>
    </location>
</feature>
<keyword evidence="9 13" id="KW-0482">Metalloprotease</keyword>
<dbReference type="PANTHER" id="PTHR42837:SF2">
    <property type="entry name" value="MEMBRANE METALLOPROTEASE ARASP2, CHLOROPLASTIC-RELATED"/>
    <property type="match status" value="1"/>
</dbReference>
<evidence type="ECO:0000256" key="7">
    <source>
        <dbReference type="ARBA" id="ARBA00022833"/>
    </source>
</evidence>
<evidence type="ECO:0000256" key="8">
    <source>
        <dbReference type="ARBA" id="ARBA00022989"/>
    </source>
</evidence>
<evidence type="ECO:0000259" key="12">
    <source>
        <dbReference type="PROSITE" id="PS50106"/>
    </source>
</evidence>
<dbReference type="InterPro" id="IPR036034">
    <property type="entry name" value="PDZ_sf"/>
</dbReference>
<keyword evidence="14" id="KW-1185">Reference proteome</keyword>
<evidence type="ECO:0000256" key="10">
    <source>
        <dbReference type="ARBA" id="ARBA00023136"/>
    </source>
</evidence>
<evidence type="ECO:0000256" key="2">
    <source>
        <dbReference type="ARBA" id="ARBA00004141"/>
    </source>
</evidence>
<dbReference type="PROSITE" id="PS50106">
    <property type="entry name" value="PDZ"/>
    <property type="match status" value="1"/>
</dbReference>
<dbReference type="InterPro" id="IPR008915">
    <property type="entry name" value="Peptidase_M50"/>
</dbReference>
<dbReference type="CDD" id="cd06163">
    <property type="entry name" value="S2P-M50_PDZ_RseP-like"/>
    <property type="match status" value="2"/>
</dbReference>
<evidence type="ECO:0000256" key="3">
    <source>
        <dbReference type="ARBA" id="ARBA00007931"/>
    </source>
</evidence>
<organism evidence="13 14">
    <name type="scientific">Candidatus Xianfuyuplasma coldseepsis</name>
    <dbReference type="NCBI Taxonomy" id="2782163"/>
    <lineage>
        <taxon>Bacteria</taxon>
        <taxon>Bacillati</taxon>
        <taxon>Mycoplasmatota</taxon>
        <taxon>Mollicutes</taxon>
        <taxon>Candidatus Izemoplasmatales</taxon>
        <taxon>Candidatus Izemoplasmataceae</taxon>
        <taxon>Candidatus Xianfuyuplasma</taxon>
    </lineage>
</organism>
<evidence type="ECO:0000256" key="11">
    <source>
        <dbReference type="SAM" id="Phobius"/>
    </source>
</evidence>
<gene>
    <name evidence="13" type="primary">rseP</name>
    <name evidence="13" type="ORF">G4Z02_06685</name>
</gene>